<feature type="compositionally biased region" description="Basic residues" evidence="8">
    <location>
        <begin position="674"/>
        <end position="683"/>
    </location>
</feature>
<feature type="compositionally biased region" description="Basic and acidic residues" evidence="8">
    <location>
        <begin position="474"/>
        <end position="484"/>
    </location>
</feature>
<dbReference type="FunFam" id="3.90.70.10:FF:000119">
    <property type="entry name" value="Ubiquitin specific peptidase 36"/>
    <property type="match status" value="1"/>
</dbReference>
<comment type="caution">
    <text evidence="10">The sequence shown here is derived from an EMBL/GenBank/DDBJ whole genome shotgun (WGS) entry which is preliminary data.</text>
</comment>
<evidence type="ECO:0000256" key="8">
    <source>
        <dbReference type="SAM" id="MobiDB-lite"/>
    </source>
</evidence>
<dbReference type="InterPro" id="IPR001394">
    <property type="entry name" value="Peptidase_C19_UCH"/>
</dbReference>
<evidence type="ECO:0000256" key="1">
    <source>
        <dbReference type="ARBA" id="ARBA00000707"/>
    </source>
</evidence>
<name>A0A4S4MWF3_9APHY</name>
<gene>
    <name evidence="10" type="ORF">EUX98_g3506</name>
</gene>
<feature type="compositionally biased region" description="Polar residues" evidence="8">
    <location>
        <begin position="660"/>
        <end position="670"/>
    </location>
</feature>
<dbReference type="GO" id="GO:0005829">
    <property type="term" value="C:cytosol"/>
    <property type="evidence" value="ECO:0007669"/>
    <property type="project" value="TreeGrafter"/>
</dbReference>
<keyword evidence="3 7" id="KW-0645">Protease</keyword>
<feature type="region of interest" description="Disordered" evidence="8">
    <location>
        <begin position="432"/>
        <end position="490"/>
    </location>
</feature>
<proteinExistence type="inferred from homology"/>
<evidence type="ECO:0000256" key="3">
    <source>
        <dbReference type="ARBA" id="ARBA00022670"/>
    </source>
</evidence>
<feature type="compositionally biased region" description="Low complexity" evidence="8">
    <location>
        <begin position="79"/>
        <end position="99"/>
    </location>
</feature>
<dbReference type="GO" id="GO:0005634">
    <property type="term" value="C:nucleus"/>
    <property type="evidence" value="ECO:0007669"/>
    <property type="project" value="TreeGrafter"/>
</dbReference>
<keyword evidence="5 7" id="KW-0378">Hydrolase</keyword>
<feature type="region of interest" description="Disordered" evidence="8">
    <location>
        <begin position="653"/>
        <end position="683"/>
    </location>
</feature>
<feature type="domain" description="USP" evidence="9">
    <location>
        <begin position="117"/>
        <end position="416"/>
    </location>
</feature>
<comment type="similarity">
    <text evidence="2 7">Belongs to the peptidase C19 family.</text>
</comment>
<dbReference type="PROSITE" id="PS50235">
    <property type="entry name" value="USP_3"/>
    <property type="match status" value="1"/>
</dbReference>
<dbReference type="Gene3D" id="3.90.70.10">
    <property type="entry name" value="Cysteine proteinases"/>
    <property type="match status" value="1"/>
</dbReference>
<dbReference type="EMBL" id="SGPM01000071">
    <property type="protein sequence ID" value="THH30702.1"/>
    <property type="molecule type" value="Genomic_DNA"/>
</dbReference>
<organism evidence="10 11">
    <name type="scientific">Antrodiella citrinella</name>
    <dbReference type="NCBI Taxonomy" id="2447956"/>
    <lineage>
        <taxon>Eukaryota</taxon>
        <taxon>Fungi</taxon>
        <taxon>Dikarya</taxon>
        <taxon>Basidiomycota</taxon>
        <taxon>Agaricomycotina</taxon>
        <taxon>Agaricomycetes</taxon>
        <taxon>Polyporales</taxon>
        <taxon>Steccherinaceae</taxon>
        <taxon>Antrodiella</taxon>
    </lineage>
</organism>
<feature type="compositionally biased region" description="Basic and acidic residues" evidence="8">
    <location>
        <begin position="458"/>
        <end position="467"/>
    </location>
</feature>
<evidence type="ECO:0000256" key="4">
    <source>
        <dbReference type="ARBA" id="ARBA00022786"/>
    </source>
</evidence>
<dbReference type="InterPro" id="IPR018200">
    <property type="entry name" value="USP_CS"/>
</dbReference>
<keyword evidence="6 7" id="KW-0788">Thiol protease</keyword>
<dbReference type="PANTHER" id="PTHR24006">
    <property type="entry name" value="UBIQUITIN CARBOXYL-TERMINAL HYDROLASE"/>
    <property type="match status" value="1"/>
</dbReference>
<evidence type="ECO:0000256" key="5">
    <source>
        <dbReference type="ARBA" id="ARBA00022801"/>
    </source>
</evidence>
<dbReference type="EC" id="3.4.19.12" evidence="7"/>
<dbReference type="GO" id="GO:0016579">
    <property type="term" value="P:protein deubiquitination"/>
    <property type="evidence" value="ECO:0007669"/>
    <property type="project" value="InterPro"/>
</dbReference>
<evidence type="ECO:0000313" key="11">
    <source>
        <dbReference type="Proteomes" id="UP000308730"/>
    </source>
</evidence>
<accession>A0A4S4MWF3</accession>
<dbReference type="SUPFAM" id="SSF54001">
    <property type="entry name" value="Cysteine proteinases"/>
    <property type="match status" value="1"/>
</dbReference>
<dbReference type="AlphaFoldDB" id="A0A4S4MWF3"/>
<evidence type="ECO:0000256" key="2">
    <source>
        <dbReference type="ARBA" id="ARBA00009085"/>
    </source>
</evidence>
<evidence type="ECO:0000259" key="9">
    <source>
        <dbReference type="PROSITE" id="PS50235"/>
    </source>
</evidence>
<dbReference type="PANTHER" id="PTHR24006:SF758">
    <property type="entry name" value="UBIQUITIN CARBOXYL-TERMINAL HYDROLASE 36"/>
    <property type="match status" value="1"/>
</dbReference>
<feature type="region of interest" description="Disordered" evidence="8">
    <location>
        <begin position="46"/>
        <end position="99"/>
    </location>
</feature>
<dbReference type="Proteomes" id="UP000308730">
    <property type="component" value="Unassembled WGS sequence"/>
</dbReference>
<dbReference type="Pfam" id="PF00443">
    <property type="entry name" value="UCH"/>
    <property type="match status" value="1"/>
</dbReference>
<dbReference type="PROSITE" id="PS00973">
    <property type="entry name" value="USP_2"/>
    <property type="match status" value="1"/>
</dbReference>
<dbReference type="InterPro" id="IPR038765">
    <property type="entry name" value="Papain-like_cys_pep_sf"/>
</dbReference>
<dbReference type="PROSITE" id="PS00972">
    <property type="entry name" value="USP_1"/>
    <property type="match status" value="1"/>
</dbReference>
<sequence length="683" mass="74162">MIATQLYPAPTFSENRDRDAAQYLPAKDVESFNKLLPPPIEFVEGSSSGTLAIGDGKYQPINGSPTTVSKNDNSSETRPPQLSSTPSAAPQAPSAPAKSLWTHPIETSWPSSASMGCGLNNTGNTCFLNSALQCLIHTPPLVRVLNSHQGDQCRVKKGTFCMSCALRNVMRECFSRTASTTPYQITSKLSEIAKYMRRGRQEDSHEFLRYAIDALQKSCLAGLQKPDHKLAVTTWVHKIFGGKLRSRVACKSCGYNSDTFDDMLDLSVDIYGVDSLQKALRKFVAVDHLKGADKYKCDKCKKHVSADKSFTVHEAPVVLGIHLKRFSPMGRKMANLVRYDDQLTLQPVMSEGQFGPTYSLYGVISHAGGGPNSGHYYAHIKNAHGQWFEMNDESVTRLSGAPTSMKNAYILFYIQNKGSKLEAAVSTPIFTSKKPLATPPTPPLSRTGLVAGMKKRKVEQDEQEKTSKPFIGPRRPDSPPETKKLKPSLADPQAQLLKQKIASASQRSPTKASPTKALLSLSQYQDDDDDDDDDVGEKVTAAEGKAGKKSDEDKEDTAIAVDAPKSPALLPSPALTEPSLPPLSSSATASSSSVGPVTVSSFYSDAGSKFNNKKRQLDDADDVVAWAKTPLTPPKGRRNHAFGVLTHAGNPFSRIAGGNNLRQQRDNSGAGTVKRMKKRSMAV</sequence>
<dbReference type="OrthoDB" id="420187at2759"/>
<dbReference type="GO" id="GO:0004843">
    <property type="term" value="F:cysteine-type deubiquitinase activity"/>
    <property type="evidence" value="ECO:0007669"/>
    <property type="project" value="UniProtKB-UniRule"/>
</dbReference>
<evidence type="ECO:0000256" key="6">
    <source>
        <dbReference type="ARBA" id="ARBA00022807"/>
    </source>
</evidence>
<feature type="region of interest" description="Disordered" evidence="8">
    <location>
        <begin position="523"/>
        <end position="598"/>
    </location>
</feature>
<feature type="compositionally biased region" description="Acidic residues" evidence="8">
    <location>
        <begin position="525"/>
        <end position="535"/>
    </location>
</feature>
<keyword evidence="11" id="KW-1185">Reference proteome</keyword>
<feature type="compositionally biased region" description="Low complexity" evidence="8">
    <location>
        <begin position="563"/>
        <end position="598"/>
    </location>
</feature>
<reference evidence="10 11" key="1">
    <citation type="submission" date="2019-02" db="EMBL/GenBank/DDBJ databases">
        <title>Genome sequencing of the rare red list fungi Antrodiella citrinella (Flaviporus citrinellus).</title>
        <authorList>
            <person name="Buettner E."/>
            <person name="Kellner H."/>
        </authorList>
    </citation>
    <scope>NUCLEOTIDE SEQUENCE [LARGE SCALE GENOMIC DNA]</scope>
    <source>
        <strain evidence="10 11">DSM 108506</strain>
    </source>
</reference>
<dbReference type="InterPro" id="IPR050164">
    <property type="entry name" value="Peptidase_C19"/>
</dbReference>
<evidence type="ECO:0000313" key="10">
    <source>
        <dbReference type="EMBL" id="THH30702.1"/>
    </source>
</evidence>
<dbReference type="InterPro" id="IPR028889">
    <property type="entry name" value="USP"/>
</dbReference>
<keyword evidence="4 7" id="KW-0833">Ubl conjugation pathway</keyword>
<dbReference type="GO" id="GO:0006508">
    <property type="term" value="P:proteolysis"/>
    <property type="evidence" value="ECO:0007669"/>
    <property type="project" value="UniProtKB-KW"/>
</dbReference>
<evidence type="ECO:0000256" key="7">
    <source>
        <dbReference type="RuleBase" id="RU366025"/>
    </source>
</evidence>
<feature type="compositionally biased region" description="Polar residues" evidence="8">
    <location>
        <begin position="61"/>
        <end position="78"/>
    </location>
</feature>
<protein>
    <recommendedName>
        <fullName evidence="7">Ubiquitin carboxyl-terminal hydrolase</fullName>
        <ecNumber evidence="7">3.4.19.12</ecNumber>
    </recommendedName>
</protein>
<comment type="catalytic activity">
    <reaction evidence="1 7">
        <text>Thiol-dependent hydrolysis of ester, thioester, amide, peptide and isopeptide bonds formed by the C-terminal Gly of ubiquitin (a 76-residue protein attached to proteins as an intracellular targeting signal).</text>
        <dbReference type="EC" id="3.4.19.12"/>
    </reaction>
</comment>